<sequence>MHIKDTRESRPIEIRAHYTRDKTWGEIPTSKAATAMSLLGDEGDEGFLLAVDAAEAKALDFSKRRCLSTTPMASSSPPLAAAPEGPYLAALKGSHNAT</sequence>
<reference evidence="1" key="2">
    <citation type="submission" date="2021-02" db="EMBL/GenBank/DDBJ databases">
        <authorList>
            <person name="Kimball J.A."/>
            <person name="Haas M.W."/>
            <person name="Macchietto M."/>
            <person name="Kono T."/>
            <person name="Duquette J."/>
            <person name="Shao M."/>
        </authorList>
    </citation>
    <scope>NUCLEOTIDE SEQUENCE</scope>
    <source>
        <tissue evidence="1">Fresh leaf tissue</tissue>
    </source>
</reference>
<dbReference type="Proteomes" id="UP000729402">
    <property type="component" value="Unassembled WGS sequence"/>
</dbReference>
<dbReference type="AlphaFoldDB" id="A0A8J6BWF6"/>
<keyword evidence="2" id="KW-1185">Reference proteome</keyword>
<dbReference type="EMBL" id="JAAALK010000079">
    <property type="protein sequence ID" value="KAG8098442.1"/>
    <property type="molecule type" value="Genomic_DNA"/>
</dbReference>
<organism evidence="1 2">
    <name type="scientific">Zizania palustris</name>
    <name type="common">Northern wild rice</name>
    <dbReference type="NCBI Taxonomy" id="103762"/>
    <lineage>
        <taxon>Eukaryota</taxon>
        <taxon>Viridiplantae</taxon>
        <taxon>Streptophyta</taxon>
        <taxon>Embryophyta</taxon>
        <taxon>Tracheophyta</taxon>
        <taxon>Spermatophyta</taxon>
        <taxon>Magnoliopsida</taxon>
        <taxon>Liliopsida</taxon>
        <taxon>Poales</taxon>
        <taxon>Poaceae</taxon>
        <taxon>BOP clade</taxon>
        <taxon>Oryzoideae</taxon>
        <taxon>Oryzeae</taxon>
        <taxon>Zizaniinae</taxon>
        <taxon>Zizania</taxon>
    </lineage>
</organism>
<gene>
    <name evidence="1" type="ORF">GUJ93_ZPchr0013g36869</name>
</gene>
<reference evidence="1" key="1">
    <citation type="journal article" date="2021" name="bioRxiv">
        <title>Whole Genome Assembly and Annotation of Northern Wild Rice, Zizania palustris L., Supports a Whole Genome Duplication in the Zizania Genus.</title>
        <authorList>
            <person name="Haas M."/>
            <person name="Kono T."/>
            <person name="Macchietto M."/>
            <person name="Millas R."/>
            <person name="McGilp L."/>
            <person name="Shao M."/>
            <person name="Duquette J."/>
            <person name="Hirsch C.N."/>
            <person name="Kimball J."/>
        </authorList>
    </citation>
    <scope>NUCLEOTIDE SEQUENCE</scope>
    <source>
        <tissue evidence="1">Fresh leaf tissue</tissue>
    </source>
</reference>
<accession>A0A8J6BWF6</accession>
<evidence type="ECO:0000313" key="2">
    <source>
        <dbReference type="Proteomes" id="UP000729402"/>
    </source>
</evidence>
<evidence type="ECO:0000313" key="1">
    <source>
        <dbReference type="EMBL" id="KAG8098442.1"/>
    </source>
</evidence>
<proteinExistence type="predicted"/>
<comment type="caution">
    <text evidence="1">The sequence shown here is derived from an EMBL/GenBank/DDBJ whole genome shotgun (WGS) entry which is preliminary data.</text>
</comment>
<protein>
    <submittedName>
        <fullName evidence="1">Uncharacterized protein</fullName>
    </submittedName>
</protein>
<name>A0A8J6BWF6_ZIZPA</name>